<comment type="cofactor">
    <cofactor evidence="2">
        <name>Zn(2+)</name>
        <dbReference type="ChEBI" id="CHEBI:29105"/>
    </cofactor>
</comment>
<dbReference type="PANTHER" id="PTHR30417:SF4">
    <property type="entry name" value="1,6-ANHYDRO-N-ACETYLMURAMYL-L-ALANINE AMIDASE AMPD"/>
    <property type="match status" value="1"/>
</dbReference>
<name>H3KCH2_9BURK</name>
<dbReference type="InterPro" id="IPR002502">
    <property type="entry name" value="Amidase_domain"/>
</dbReference>
<dbReference type="Proteomes" id="UP000004956">
    <property type="component" value="Unassembled WGS sequence"/>
</dbReference>
<feature type="region of interest" description="Disordered" evidence="13">
    <location>
        <begin position="1"/>
        <end position="24"/>
    </location>
</feature>
<keyword evidence="10" id="KW-0961">Cell wall biogenesis/degradation</keyword>
<reference evidence="15 16" key="1">
    <citation type="submission" date="2011-11" db="EMBL/GenBank/DDBJ databases">
        <authorList>
            <person name="Weinstock G."/>
            <person name="Sodergren E."/>
            <person name="Clifton S."/>
            <person name="Fulton L."/>
            <person name="Fulton B."/>
            <person name="Courtney L."/>
            <person name="Fronick C."/>
            <person name="Harrison M."/>
            <person name="Strong C."/>
            <person name="Farmer C."/>
            <person name="Delahaunty K."/>
            <person name="Markovic C."/>
            <person name="Hall O."/>
            <person name="Minx P."/>
            <person name="Tomlinson C."/>
            <person name="Mitreva M."/>
            <person name="Hou S."/>
            <person name="Chen J."/>
            <person name="Wollam A."/>
            <person name="Pepin K.H."/>
            <person name="Johnson M."/>
            <person name="Bhonagiri V."/>
            <person name="Zhang X."/>
            <person name="Suruliraj S."/>
            <person name="Warren W."/>
            <person name="Chinwalla A."/>
            <person name="Mardis E.R."/>
            <person name="Wilson R.K."/>
        </authorList>
    </citation>
    <scope>NUCLEOTIDE SEQUENCE [LARGE SCALE GENOMIC DNA]</scope>
    <source>
        <strain evidence="15 16">YIT 11816</strain>
    </source>
</reference>
<keyword evidence="8" id="KW-0378">Hydrolase</keyword>
<dbReference type="OrthoDB" id="9794842at2"/>
<dbReference type="STRING" id="762967.HMPREF9440_00424"/>
<gene>
    <name evidence="15" type="ORF">HMPREF9440_00424</name>
</gene>
<keyword evidence="9" id="KW-0862">Zinc</keyword>
<evidence type="ECO:0000256" key="4">
    <source>
        <dbReference type="ARBA" id="ARBA00007553"/>
    </source>
</evidence>
<dbReference type="GO" id="GO:0046872">
    <property type="term" value="F:metal ion binding"/>
    <property type="evidence" value="ECO:0007669"/>
    <property type="project" value="UniProtKB-KW"/>
</dbReference>
<keyword evidence="16" id="KW-1185">Reference proteome</keyword>
<dbReference type="CDD" id="cd06583">
    <property type="entry name" value="PGRP"/>
    <property type="match status" value="1"/>
</dbReference>
<evidence type="ECO:0000256" key="9">
    <source>
        <dbReference type="ARBA" id="ARBA00022833"/>
    </source>
</evidence>
<keyword evidence="6" id="KW-0963">Cytoplasm</keyword>
<evidence type="ECO:0000256" key="13">
    <source>
        <dbReference type="SAM" id="MobiDB-lite"/>
    </source>
</evidence>
<organism evidence="15 16">
    <name type="scientific">Sutterella parvirubra YIT 11816</name>
    <dbReference type="NCBI Taxonomy" id="762967"/>
    <lineage>
        <taxon>Bacteria</taxon>
        <taxon>Pseudomonadati</taxon>
        <taxon>Pseudomonadota</taxon>
        <taxon>Betaproteobacteria</taxon>
        <taxon>Burkholderiales</taxon>
        <taxon>Sutterellaceae</taxon>
        <taxon>Sutterella</taxon>
    </lineage>
</organism>
<sequence>MTPAPANADWLEGAKRLPSPHADRRPEGATVDLLVIHHISLPAGVFEGDAVERLFLGTLSPEPPFESLRGLRVSAHLFVRRDGEVIQFVPFSMRAWHAGLSNFRGRNACNDFSVGIEMEGDGKTPFSEAQYEALSRILPELVRKHPIRWVTGHEVIAPGRKTDPGPTFDWGRVGAMLPAGVELAIAPADCDVGMLEARTADLARKTR</sequence>
<dbReference type="GO" id="GO:0071555">
    <property type="term" value="P:cell wall organization"/>
    <property type="evidence" value="ECO:0007669"/>
    <property type="project" value="UniProtKB-KW"/>
</dbReference>
<accession>H3KCH2</accession>
<evidence type="ECO:0000256" key="10">
    <source>
        <dbReference type="ARBA" id="ARBA00023316"/>
    </source>
</evidence>
<dbReference type="InterPro" id="IPR051206">
    <property type="entry name" value="NAMLAA_amidase_2"/>
</dbReference>
<dbReference type="SMART" id="SM00644">
    <property type="entry name" value="Ami_2"/>
    <property type="match status" value="1"/>
</dbReference>
<dbReference type="GO" id="GO:0009254">
    <property type="term" value="P:peptidoglycan turnover"/>
    <property type="evidence" value="ECO:0007669"/>
    <property type="project" value="TreeGrafter"/>
</dbReference>
<comment type="subcellular location">
    <subcellularLocation>
        <location evidence="3">Cytoplasm</location>
    </subcellularLocation>
</comment>
<evidence type="ECO:0000256" key="6">
    <source>
        <dbReference type="ARBA" id="ARBA00022490"/>
    </source>
</evidence>
<evidence type="ECO:0000313" key="16">
    <source>
        <dbReference type="Proteomes" id="UP000004956"/>
    </source>
</evidence>
<dbReference type="InterPro" id="IPR036505">
    <property type="entry name" value="Amidase/PGRP_sf"/>
</dbReference>
<evidence type="ECO:0000256" key="1">
    <source>
        <dbReference type="ARBA" id="ARBA00001561"/>
    </source>
</evidence>
<evidence type="ECO:0000256" key="5">
    <source>
        <dbReference type="ARBA" id="ARBA00011901"/>
    </source>
</evidence>
<dbReference type="RefSeq" id="WP_008540923.1">
    <property type="nucleotide sequence ID" value="NZ_JH604877.1"/>
</dbReference>
<comment type="caution">
    <text evidence="15">The sequence shown here is derived from an EMBL/GenBank/DDBJ whole genome shotgun (WGS) entry which is preliminary data.</text>
</comment>
<dbReference type="EMBL" id="AFBQ01000049">
    <property type="protein sequence ID" value="EHY32171.1"/>
    <property type="molecule type" value="Genomic_DNA"/>
</dbReference>
<dbReference type="AlphaFoldDB" id="H3KCH2"/>
<dbReference type="Gene3D" id="3.40.80.10">
    <property type="entry name" value="Peptidoglycan recognition protein-like"/>
    <property type="match status" value="1"/>
</dbReference>
<dbReference type="GO" id="GO:0009253">
    <property type="term" value="P:peptidoglycan catabolic process"/>
    <property type="evidence" value="ECO:0007669"/>
    <property type="project" value="InterPro"/>
</dbReference>
<evidence type="ECO:0000256" key="7">
    <source>
        <dbReference type="ARBA" id="ARBA00022723"/>
    </source>
</evidence>
<dbReference type="PANTHER" id="PTHR30417">
    <property type="entry name" value="N-ACETYLMURAMOYL-L-ALANINE AMIDASE AMID"/>
    <property type="match status" value="1"/>
</dbReference>
<dbReference type="NCBIfam" id="NF008758">
    <property type="entry name" value="PRK11789.1"/>
    <property type="match status" value="1"/>
</dbReference>
<evidence type="ECO:0000313" key="15">
    <source>
        <dbReference type="EMBL" id="EHY32171.1"/>
    </source>
</evidence>
<dbReference type="SUPFAM" id="SSF55846">
    <property type="entry name" value="N-acetylmuramoyl-L-alanine amidase-like"/>
    <property type="match status" value="1"/>
</dbReference>
<dbReference type="GO" id="GO:0008745">
    <property type="term" value="F:N-acetylmuramoyl-L-alanine amidase activity"/>
    <property type="evidence" value="ECO:0007669"/>
    <property type="project" value="UniProtKB-EC"/>
</dbReference>
<proteinExistence type="inferred from homology"/>
<evidence type="ECO:0000256" key="11">
    <source>
        <dbReference type="ARBA" id="ARBA00039257"/>
    </source>
</evidence>
<protein>
    <recommendedName>
        <fullName evidence="11">1,6-anhydro-N-acetylmuramyl-L-alanine amidase AmpD</fullName>
        <ecNumber evidence="5">3.5.1.28</ecNumber>
    </recommendedName>
    <alternativeName>
        <fullName evidence="12">N-acetylmuramoyl-L-alanine amidase</fullName>
    </alternativeName>
</protein>
<evidence type="ECO:0000256" key="8">
    <source>
        <dbReference type="ARBA" id="ARBA00022801"/>
    </source>
</evidence>
<dbReference type="GO" id="GO:0005737">
    <property type="term" value="C:cytoplasm"/>
    <property type="evidence" value="ECO:0007669"/>
    <property type="project" value="UniProtKB-SubCell"/>
</dbReference>
<evidence type="ECO:0000256" key="12">
    <source>
        <dbReference type="ARBA" id="ARBA00042615"/>
    </source>
</evidence>
<dbReference type="PATRIC" id="fig|762967.3.peg.355"/>
<comment type="similarity">
    <text evidence="4">Belongs to the N-acetylmuramoyl-L-alanine amidase 2 family.</text>
</comment>
<dbReference type="EC" id="3.5.1.28" evidence="5"/>
<dbReference type="HOGENOM" id="CLU_049290_1_0_4"/>
<comment type="catalytic activity">
    <reaction evidence="1">
        <text>Hydrolyzes the link between N-acetylmuramoyl residues and L-amino acid residues in certain cell-wall glycopeptides.</text>
        <dbReference type="EC" id="3.5.1.28"/>
    </reaction>
</comment>
<feature type="domain" description="N-acetylmuramoyl-L-alanine amidase" evidence="14">
    <location>
        <begin position="19"/>
        <end position="165"/>
    </location>
</feature>
<evidence type="ECO:0000256" key="2">
    <source>
        <dbReference type="ARBA" id="ARBA00001947"/>
    </source>
</evidence>
<evidence type="ECO:0000259" key="14">
    <source>
        <dbReference type="SMART" id="SM00644"/>
    </source>
</evidence>
<dbReference type="Pfam" id="PF01510">
    <property type="entry name" value="Amidase_2"/>
    <property type="match status" value="1"/>
</dbReference>
<keyword evidence="7" id="KW-0479">Metal-binding</keyword>
<evidence type="ECO:0000256" key="3">
    <source>
        <dbReference type="ARBA" id="ARBA00004496"/>
    </source>
</evidence>